<evidence type="ECO:0000313" key="1">
    <source>
        <dbReference type="EMBL" id="LAB39701.1"/>
    </source>
</evidence>
<dbReference type="AlphaFoldDB" id="A0A2D4N1Z3"/>
<name>A0A2D4N1Z3_9SAUR</name>
<sequence>MIWNLTYSAYQTHADILKCSYLNLWRAPHKCVAPRGGGGERVGVRPHSSPLPHSSSVHYVNWVEKEKNTIKQMAGEFFCPDITAVITNFHFAPLSKEIT</sequence>
<protein>
    <submittedName>
        <fullName evidence="1">Uncharacterized protein</fullName>
    </submittedName>
</protein>
<organism evidence="1">
    <name type="scientific">Micrurus spixii</name>
    <name type="common">Amazon coral snake</name>
    <dbReference type="NCBI Taxonomy" id="129469"/>
    <lineage>
        <taxon>Eukaryota</taxon>
        <taxon>Metazoa</taxon>
        <taxon>Chordata</taxon>
        <taxon>Craniata</taxon>
        <taxon>Vertebrata</taxon>
        <taxon>Euteleostomi</taxon>
        <taxon>Lepidosauria</taxon>
        <taxon>Squamata</taxon>
        <taxon>Bifurcata</taxon>
        <taxon>Unidentata</taxon>
        <taxon>Episquamata</taxon>
        <taxon>Toxicofera</taxon>
        <taxon>Serpentes</taxon>
        <taxon>Colubroidea</taxon>
        <taxon>Elapidae</taxon>
        <taxon>Elapinae</taxon>
        <taxon>Micrurus</taxon>
    </lineage>
</organism>
<dbReference type="EMBL" id="IACM01145932">
    <property type="protein sequence ID" value="LAB39701.1"/>
    <property type="molecule type" value="Transcribed_RNA"/>
</dbReference>
<reference evidence="1" key="1">
    <citation type="submission" date="2017-07" db="EMBL/GenBank/DDBJ databases">
        <authorList>
            <person name="Mikheyev A."/>
            <person name="Grau M."/>
        </authorList>
    </citation>
    <scope>NUCLEOTIDE SEQUENCE</scope>
    <source>
        <tissue evidence="1">Venom_gland</tissue>
    </source>
</reference>
<reference evidence="1" key="2">
    <citation type="submission" date="2017-11" db="EMBL/GenBank/DDBJ databases">
        <title>Coralsnake Venomics: Analyses of Venom Gland Transcriptomes and Proteomes of Six Brazilian Taxa.</title>
        <authorList>
            <person name="Aird S.D."/>
            <person name="Jorge da Silva N."/>
            <person name="Qiu L."/>
            <person name="Villar-Briones A."/>
            <person name="Aparecida-Saddi V."/>
            <person name="Campos-Telles M.P."/>
            <person name="Grau M."/>
            <person name="Mikheyev A.S."/>
        </authorList>
    </citation>
    <scope>NUCLEOTIDE SEQUENCE</scope>
    <source>
        <tissue evidence="1">Venom_gland</tissue>
    </source>
</reference>
<accession>A0A2D4N1Z3</accession>
<dbReference type="EMBL" id="IACM01145934">
    <property type="protein sequence ID" value="LAB39703.1"/>
    <property type="molecule type" value="Transcribed_RNA"/>
</dbReference>
<proteinExistence type="predicted"/>